<comment type="caution">
    <text evidence="1">The sequence shown here is derived from an EMBL/GenBank/DDBJ whole genome shotgun (WGS) entry which is preliminary data.</text>
</comment>
<accession>A0ACC1X6J5</accession>
<reference evidence="1 2" key="1">
    <citation type="journal article" date="2023" name="Science">
        <title>Complex scaffold remodeling in plant triterpene biosynthesis.</title>
        <authorList>
            <person name="De La Pena R."/>
            <person name="Hodgson H."/>
            <person name="Liu J.C."/>
            <person name="Stephenson M.J."/>
            <person name="Martin A.C."/>
            <person name="Owen C."/>
            <person name="Harkess A."/>
            <person name="Leebens-Mack J."/>
            <person name="Jimenez L.E."/>
            <person name="Osbourn A."/>
            <person name="Sattely E.S."/>
        </authorList>
    </citation>
    <scope>NUCLEOTIDE SEQUENCE [LARGE SCALE GENOMIC DNA]</scope>
    <source>
        <strain evidence="2">cv. JPN11</strain>
        <tissue evidence="1">Leaf</tissue>
    </source>
</reference>
<sequence length="1451" mass="164695">MELSSEIAGRRSVRSSFREHASSFRSSCSVSNKADDDDDEAELQWAAIERIPTFRRIRTSLFDRKLLNDGKEEEEEDNDRKISTTSTTAVDVTQLGSVERRVFIDKLIQKIEEDNLHLLHKLKQRIHKVGLELPKVEVRYKNLCVEAECEVVHGKPLPTLWNTIKNMFSAMILNTTGCKSQPKKINILKDVSGIIKPSRLTLLLGPPGCGKTTLLQALAARLNPSLKVTGEISYNGYKFNEFVPQKTSAYISQYDLHISEMTVRETLDFSARCQGIGDRADIMKEVCRREKQAGIIPDADVDTYMKAISVEGMKRTLQTDYILKILGLDSCADTIVGDAMKRGISGGQKKRLTTGEMIVGPSRALFMDEISNGLDSSTTFQIVTCLQQLTHIANSTILIALLQPAPETFDLFDDIILMAEGKIVYHGPRSNVLEFFEYCGFRCPPRKGVADFLQEVVSKKDQAQYWYQKHLPYSYVSVDQFINMFKGFHVGQKLADELSRPFIKSECHKNSVSFNIYTVRKWEIFKACFAREWLLIKHNSFVYVFKSAQLVVIALITVTVFIRTQMKVDQVHASYYMGSLFYSLIRLACNGVEELSLTGCRLPVFYKQRDFYFYPAWTYSIPAALLKVPFSFLDTFLWTTLTYYAIGYSPEPERFFSQFLILLVIHQVSTSLFRLIASTVRNPSVAASCSLLSILAMLLFGGFLIPRTSLPDWLGWGFWISPLAYAEIGLSVNEFLGPRWLKISSSNTTIGQEVLIKHGLNFDDYFFWISIGVLLGFWIIFNTGFTLALTYLNPPGKSRAIISHEQLSNLKRKDDLSSTTGEKQLPSDDIMGSTAETKVKGMALPFEPLTITFQNVQYFVDTPKELRDQGIGQKRLQLLQDITGAFRPGILTALMGVSGAGKTTLMDVLSGRKTGGIIEGEIRIEGYPKVQKTYSRISGYCEQTDIHSPQITVEESVIFSAWLRLPAQIDSQTKSEFVAEVLQLIELDEIKDALVGIPGVSGISSEQRKRLTIAVELIANPSIIFMDEPTSGLDARAAAIVMRVVKNIVRTKRTVVCTIHQPSIDIFEAFDELFLMKRGGQVIYSGELGQNSSKLIEYFEGISGVPKIKENYNPATWMLEVTSPSAEAQLGLDFANLYIMSHLFRKNEELVRELSLPAQGSKELHFSMRFPQSEWEQFKSCLWKQHLTYWRSPRYNLIRMIFIMISSPFLGVLLWQKGQKIDNEQDVLTILASTFMFMQFIGIGNCSSVIPFIATERTVVYRERFAGMYSSWAYSSAQVIIEIPYIFLQAVLFTTITYPAINFYWSVHKVFWYFYTTFCTLLFYNYFGMLLVSLTPTVQVASVFSAFFYTLLNLFSGYLIPGPKIPKWWRWMYWICPTAWSLKGIISSQYGDIKEEITVYGERKALSAFLQSYYGYKNDDLLLVAMVLLVFPIVSASAFGYSIAKLNFQKR</sequence>
<organism evidence="1 2">
    <name type="scientific">Melia azedarach</name>
    <name type="common">Chinaberry tree</name>
    <dbReference type="NCBI Taxonomy" id="155640"/>
    <lineage>
        <taxon>Eukaryota</taxon>
        <taxon>Viridiplantae</taxon>
        <taxon>Streptophyta</taxon>
        <taxon>Embryophyta</taxon>
        <taxon>Tracheophyta</taxon>
        <taxon>Spermatophyta</taxon>
        <taxon>Magnoliopsida</taxon>
        <taxon>eudicotyledons</taxon>
        <taxon>Gunneridae</taxon>
        <taxon>Pentapetalae</taxon>
        <taxon>rosids</taxon>
        <taxon>malvids</taxon>
        <taxon>Sapindales</taxon>
        <taxon>Meliaceae</taxon>
        <taxon>Melia</taxon>
    </lineage>
</organism>
<evidence type="ECO:0000313" key="2">
    <source>
        <dbReference type="Proteomes" id="UP001164539"/>
    </source>
</evidence>
<gene>
    <name evidence="1" type="ORF">OWV82_020205</name>
</gene>
<keyword evidence="2" id="KW-1185">Reference proteome</keyword>
<evidence type="ECO:0000313" key="1">
    <source>
        <dbReference type="EMBL" id="KAJ4706572.1"/>
    </source>
</evidence>
<dbReference type="EMBL" id="CM051404">
    <property type="protein sequence ID" value="KAJ4706572.1"/>
    <property type="molecule type" value="Genomic_DNA"/>
</dbReference>
<dbReference type="Proteomes" id="UP001164539">
    <property type="component" value="Chromosome 11"/>
</dbReference>
<name>A0ACC1X6J5_MELAZ</name>
<protein>
    <submittedName>
        <fullName evidence="1">Pleiotropic drug resistance ABC transporter</fullName>
    </submittedName>
</protein>
<proteinExistence type="predicted"/>